<dbReference type="OrthoDB" id="199574at2759"/>
<feature type="compositionally biased region" description="Polar residues" evidence="1">
    <location>
        <begin position="64"/>
        <end position="75"/>
    </location>
</feature>
<evidence type="ECO:0000313" key="2">
    <source>
        <dbReference type="EMBL" id="KAH1122631.1"/>
    </source>
</evidence>
<name>A0A9D4AJL3_9ROSI</name>
<dbReference type="AlphaFoldDB" id="A0A9D4AJL3"/>
<feature type="region of interest" description="Disordered" evidence="1">
    <location>
        <begin position="51"/>
        <end position="75"/>
    </location>
</feature>
<evidence type="ECO:0000313" key="3">
    <source>
        <dbReference type="Proteomes" id="UP000828251"/>
    </source>
</evidence>
<dbReference type="Proteomes" id="UP000828251">
    <property type="component" value="Unassembled WGS sequence"/>
</dbReference>
<accession>A0A9D4AJL3</accession>
<reference evidence="2 3" key="1">
    <citation type="journal article" date="2021" name="Plant Biotechnol. J.">
        <title>Multi-omics assisted identification of the key and species-specific regulatory components of drought-tolerant mechanisms in Gossypium stocksii.</title>
        <authorList>
            <person name="Yu D."/>
            <person name="Ke L."/>
            <person name="Zhang D."/>
            <person name="Wu Y."/>
            <person name="Sun Y."/>
            <person name="Mei J."/>
            <person name="Sun J."/>
            <person name="Sun Y."/>
        </authorList>
    </citation>
    <scope>NUCLEOTIDE SEQUENCE [LARGE SCALE GENOMIC DNA]</scope>
    <source>
        <strain evidence="3">cv. E1</strain>
        <tissue evidence="2">Leaf</tissue>
    </source>
</reference>
<keyword evidence="3" id="KW-1185">Reference proteome</keyword>
<organism evidence="2 3">
    <name type="scientific">Gossypium stocksii</name>
    <dbReference type="NCBI Taxonomy" id="47602"/>
    <lineage>
        <taxon>Eukaryota</taxon>
        <taxon>Viridiplantae</taxon>
        <taxon>Streptophyta</taxon>
        <taxon>Embryophyta</taxon>
        <taxon>Tracheophyta</taxon>
        <taxon>Spermatophyta</taxon>
        <taxon>Magnoliopsida</taxon>
        <taxon>eudicotyledons</taxon>
        <taxon>Gunneridae</taxon>
        <taxon>Pentapetalae</taxon>
        <taxon>rosids</taxon>
        <taxon>malvids</taxon>
        <taxon>Malvales</taxon>
        <taxon>Malvaceae</taxon>
        <taxon>Malvoideae</taxon>
        <taxon>Gossypium</taxon>
    </lineage>
</organism>
<sequence length="118" mass="13268">MHGLKSLKNTKNRRRYQSTILGSYQTVELIETFMNYQNQYVMHLPSYAGPTSYSSTYSNPSDSQTAGGYPSSSYTHQTTTWNGSNFANYTTQQYSNYTQDSSGAYAASTAGVTYLHYQ</sequence>
<protein>
    <submittedName>
        <fullName evidence="2">Uncharacterized protein</fullName>
    </submittedName>
</protein>
<comment type="caution">
    <text evidence="2">The sequence shown here is derived from an EMBL/GenBank/DDBJ whole genome shotgun (WGS) entry which is preliminary data.</text>
</comment>
<evidence type="ECO:0000256" key="1">
    <source>
        <dbReference type="SAM" id="MobiDB-lite"/>
    </source>
</evidence>
<feature type="compositionally biased region" description="Low complexity" evidence="1">
    <location>
        <begin position="51"/>
        <end position="63"/>
    </location>
</feature>
<proteinExistence type="predicted"/>
<gene>
    <name evidence="2" type="ORF">J1N35_005791</name>
</gene>
<dbReference type="EMBL" id="JAIQCV010000002">
    <property type="protein sequence ID" value="KAH1122631.1"/>
    <property type="molecule type" value="Genomic_DNA"/>
</dbReference>